<gene>
    <name evidence="3" type="ORF">CROQUDRAFT_713693</name>
</gene>
<organism evidence="3 4">
    <name type="scientific">Cronartium quercuum f. sp. fusiforme G11</name>
    <dbReference type="NCBI Taxonomy" id="708437"/>
    <lineage>
        <taxon>Eukaryota</taxon>
        <taxon>Fungi</taxon>
        <taxon>Dikarya</taxon>
        <taxon>Basidiomycota</taxon>
        <taxon>Pucciniomycotina</taxon>
        <taxon>Pucciniomycetes</taxon>
        <taxon>Pucciniales</taxon>
        <taxon>Coleosporiaceae</taxon>
        <taxon>Cronartium</taxon>
    </lineage>
</organism>
<keyword evidence="4" id="KW-1185">Reference proteome</keyword>
<feature type="region of interest" description="Disordered" evidence="2">
    <location>
        <begin position="362"/>
        <end position="401"/>
    </location>
</feature>
<dbReference type="InterPro" id="IPR005373">
    <property type="entry name" value="PHAF1"/>
</dbReference>
<comment type="caution">
    <text evidence="3">The sequence shown here is derived from an EMBL/GenBank/DDBJ whole genome shotgun (WGS) entry which is preliminary data.</text>
</comment>
<dbReference type="GO" id="GO:0043001">
    <property type="term" value="P:Golgi to plasma membrane protein transport"/>
    <property type="evidence" value="ECO:0007669"/>
    <property type="project" value="TreeGrafter"/>
</dbReference>
<evidence type="ECO:0000313" key="3">
    <source>
        <dbReference type="EMBL" id="KAG0150035.1"/>
    </source>
</evidence>
<dbReference type="Proteomes" id="UP000886653">
    <property type="component" value="Unassembled WGS sequence"/>
</dbReference>
<evidence type="ECO:0000256" key="2">
    <source>
        <dbReference type="SAM" id="MobiDB-lite"/>
    </source>
</evidence>
<accession>A0A9P6NV37</accession>
<dbReference type="OrthoDB" id="411211at2759"/>
<dbReference type="Pfam" id="PF03676">
    <property type="entry name" value="PHAF1"/>
    <property type="match status" value="1"/>
</dbReference>
<dbReference type="EMBL" id="MU167223">
    <property type="protein sequence ID" value="KAG0150035.1"/>
    <property type="molecule type" value="Genomic_DNA"/>
</dbReference>
<dbReference type="PANTHER" id="PTHR13465">
    <property type="entry name" value="UPF0183 PROTEIN"/>
    <property type="match status" value="1"/>
</dbReference>
<comment type="similarity">
    <text evidence="1">Belongs to the PHAF1 family.</text>
</comment>
<name>A0A9P6NV37_9BASI</name>
<proteinExistence type="inferred from homology"/>
<evidence type="ECO:0000313" key="4">
    <source>
        <dbReference type="Proteomes" id="UP000886653"/>
    </source>
</evidence>
<sequence length="462" mass="51370">MVLALRPGRSLGQFELGTLLWNVLTLLRSSQNAFPNVKVCWDAQESATGYILLSIASPPIQLLFDGRTQRLMLIEAYHPTTTNGSSRSRSPSIGEWISYRNQLISLAVGPNDLGITLRVIHRLFGPTYPPSPHVAHADETVISYPGVAFSFHNQLLNRVILSVQPNEEDGGEADCNELSEAYYKPKMPVFLDSIDGDVACAVIRLGNRSQSERTMVCFSFHFFSQANPIPDVNIVIGHTTSEDIMCDFGTPLRTFWKEDVGLTFHDDSTDRMKIHAHLRSPGRTNGIADEPNPYFMSYFNFGVDFLIDPILNVVIKVVLHSNIPGEVLFARYSRCPWSIHRREESNTVSSLDKCSSVTRWLKGEGPTPTGSFTPLLPDSGDPQTDPPPHVKQRKKGARPSLIPSEFKSPIALSHVEPAMVLDRTADVIDEGLTLQKPTRLLGFDGAVLEVTENDDVETLWVF</sequence>
<evidence type="ECO:0000256" key="1">
    <source>
        <dbReference type="ARBA" id="ARBA00024339"/>
    </source>
</evidence>
<dbReference type="GO" id="GO:0005802">
    <property type="term" value="C:trans-Golgi network"/>
    <property type="evidence" value="ECO:0007669"/>
    <property type="project" value="TreeGrafter"/>
</dbReference>
<reference evidence="3" key="1">
    <citation type="submission" date="2013-11" db="EMBL/GenBank/DDBJ databases">
        <title>Genome sequence of the fusiform rust pathogen reveals effectors for host alternation and coevolution with pine.</title>
        <authorList>
            <consortium name="DOE Joint Genome Institute"/>
            <person name="Smith K."/>
            <person name="Pendleton A."/>
            <person name="Kubisiak T."/>
            <person name="Anderson C."/>
            <person name="Salamov A."/>
            <person name="Aerts A."/>
            <person name="Riley R."/>
            <person name="Clum A."/>
            <person name="Lindquist E."/>
            <person name="Ence D."/>
            <person name="Campbell M."/>
            <person name="Kronenberg Z."/>
            <person name="Feau N."/>
            <person name="Dhillon B."/>
            <person name="Hamelin R."/>
            <person name="Burleigh J."/>
            <person name="Smith J."/>
            <person name="Yandell M."/>
            <person name="Nelson C."/>
            <person name="Grigoriev I."/>
            <person name="Davis J."/>
        </authorList>
    </citation>
    <scope>NUCLEOTIDE SEQUENCE</scope>
    <source>
        <strain evidence="3">G11</strain>
    </source>
</reference>
<dbReference type="AlphaFoldDB" id="A0A9P6NV37"/>
<protein>
    <submittedName>
        <fullName evidence="3">Uncharacterized protein</fullName>
    </submittedName>
</protein>
<dbReference type="PANTHER" id="PTHR13465:SF2">
    <property type="entry name" value="PHAGOSOME ASSEMBLY FACTOR 1"/>
    <property type="match status" value="1"/>
</dbReference>
<dbReference type="InterPro" id="IPR039156">
    <property type="entry name" value="PHAF1/BROMI"/>
</dbReference>